<dbReference type="InterPro" id="IPR013815">
    <property type="entry name" value="ATP_grasp_subdomain_1"/>
</dbReference>
<organism evidence="1 2">
    <name type="scientific">Lutibacter oricola</name>
    <dbReference type="NCBI Taxonomy" id="762486"/>
    <lineage>
        <taxon>Bacteria</taxon>
        <taxon>Pseudomonadati</taxon>
        <taxon>Bacteroidota</taxon>
        <taxon>Flavobacteriia</taxon>
        <taxon>Flavobacteriales</taxon>
        <taxon>Flavobacteriaceae</taxon>
        <taxon>Lutibacter</taxon>
    </lineage>
</organism>
<dbReference type="Proteomes" id="UP000199595">
    <property type="component" value="Unassembled WGS sequence"/>
</dbReference>
<dbReference type="EMBL" id="FNNJ01000006">
    <property type="protein sequence ID" value="SDX51789.1"/>
    <property type="molecule type" value="Genomic_DNA"/>
</dbReference>
<keyword evidence="2" id="KW-1185">Reference proteome</keyword>
<dbReference type="RefSeq" id="WP_090123747.1">
    <property type="nucleotide sequence ID" value="NZ_FNNJ01000006.1"/>
</dbReference>
<accession>A0A1H3CE58</accession>
<sequence>MAKINLTKLTNWEYWPWYMFYIPNLPYAIYLAIKAKSLVFFSATNPCISHSGNGSESKYKTLELIPKKFIPKTIFIQKNETFKWVLNQILENNLEFPLIIKPDIGFRGLLVKQIHSTKDLEEYLAKNNCIDLILQDFIDYKNECGIFYHRIPTEENGKISSITLKKFLTVHGDGKTTLENLILNDDRAQHYIDLLREIHKEKLQKTPYNNEEVLLTVIGNHAKGTQFLNGNHLISKELEDSIDAFMKQIPGFYYGRLDLKFNSFENIIKQNEFKVLEINGIIAEPTHIYDASKNTYFNALKGFRKHWKIMYKTAIANNKKGIMFDSVSDFLGSLKQLKKYTSFIKKHSLSS</sequence>
<dbReference type="Gene3D" id="3.30.1490.20">
    <property type="entry name" value="ATP-grasp fold, A domain"/>
    <property type="match status" value="1"/>
</dbReference>
<name>A0A1H3CE58_9FLAO</name>
<dbReference type="OrthoDB" id="9775266at2"/>
<dbReference type="AlphaFoldDB" id="A0A1H3CE58"/>
<protein>
    <submittedName>
        <fullName evidence="1">RimK-like ATP-grasp domain-containing protein</fullName>
    </submittedName>
</protein>
<dbReference type="STRING" id="762486.SAMN05444411_106123"/>
<gene>
    <name evidence="1" type="ORF">SAMN05444411_106123</name>
</gene>
<reference evidence="1 2" key="1">
    <citation type="submission" date="2016-10" db="EMBL/GenBank/DDBJ databases">
        <authorList>
            <person name="de Groot N.N."/>
        </authorList>
    </citation>
    <scope>NUCLEOTIDE SEQUENCE [LARGE SCALE GENOMIC DNA]</scope>
    <source>
        <strain evidence="1 2">DSM 24956</strain>
    </source>
</reference>
<proteinExistence type="predicted"/>
<dbReference type="GO" id="GO:0005524">
    <property type="term" value="F:ATP binding"/>
    <property type="evidence" value="ECO:0007669"/>
    <property type="project" value="InterPro"/>
</dbReference>
<evidence type="ECO:0000313" key="2">
    <source>
        <dbReference type="Proteomes" id="UP000199595"/>
    </source>
</evidence>
<dbReference type="SUPFAM" id="SSF56059">
    <property type="entry name" value="Glutathione synthetase ATP-binding domain-like"/>
    <property type="match status" value="1"/>
</dbReference>
<evidence type="ECO:0000313" key="1">
    <source>
        <dbReference type="EMBL" id="SDX51789.1"/>
    </source>
</evidence>